<dbReference type="STRING" id="981222.Cabther_A1263"/>
<dbReference type="InterPro" id="IPR050297">
    <property type="entry name" value="LipidA_mod_glycosyltrf_83"/>
</dbReference>
<feature type="transmembrane region" description="Helical" evidence="9">
    <location>
        <begin position="402"/>
        <end position="419"/>
    </location>
</feature>
<keyword evidence="7 9" id="KW-0472">Membrane</keyword>
<dbReference type="AlphaFoldDB" id="G2LEN3"/>
<evidence type="ECO:0000256" key="6">
    <source>
        <dbReference type="ARBA" id="ARBA00022989"/>
    </source>
</evidence>
<evidence type="ECO:0000256" key="1">
    <source>
        <dbReference type="ARBA" id="ARBA00004651"/>
    </source>
</evidence>
<dbReference type="GO" id="GO:0010041">
    <property type="term" value="P:response to iron(III) ion"/>
    <property type="evidence" value="ECO:0007669"/>
    <property type="project" value="TreeGrafter"/>
</dbReference>
<evidence type="ECO:0000313" key="11">
    <source>
        <dbReference type="EMBL" id="AEP12016.1"/>
    </source>
</evidence>
<dbReference type="GO" id="GO:0005886">
    <property type="term" value="C:plasma membrane"/>
    <property type="evidence" value="ECO:0007669"/>
    <property type="project" value="UniProtKB-SubCell"/>
</dbReference>
<feature type="transmembrane region" description="Helical" evidence="9">
    <location>
        <begin position="342"/>
        <end position="360"/>
    </location>
</feature>
<dbReference type="OrthoDB" id="9775035at2"/>
<dbReference type="PANTHER" id="PTHR33908:SF3">
    <property type="entry name" value="UNDECAPRENYL PHOSPHATE-ALPHA-4-AMINO-4-DEOXY-L-ARABINOSE ARABINOSYL TRANSFERASE"/>
    <property type="match status" value="1"/>
</dbReference>
<feature type="transmembrane region" description="Helical" evidence="9">
    <location>
        <begin position="13"/>
        <end position="33"/>
    </location>
</feature>
<accession>G2LEN3</accession>
<keyword evidence="3" id="KW-0328">Glycosyltransferase</keyword>
<sequence length="603" mass="66234">MPDDTPRPSRLDAAYLALACGIAFFWQLGNLGLVGPDEPRYAQVAREMWQRGDWLTPTLGGATWFEKPALLYWLMGLSFQLVGFNEWGARLPSAVAATLTVLLLGTLRPPLGPAAALMTATSPMMLAFARAATFEALLTLAVTTATLAFHLSFEAARQARLTQARLILYLFYVALGSGLLAKGLVGLVLPLGSLLFYLLLTPDLRREPWKALRHLRPLTGSLLVLAVAGLWYIPVIVQHGWPFIEEFFIAHHFQRFTSNRFHHPGPVYYYLPILLAGLLPWSLWLIAGLYRAVQPANPVATGHENSQNTSTDDAKSLIRLALCGFVTPLLFFSFSGSKLPGYILPAVPFAALLAAHSLYCLSGRQHLFWLCLASLGQLGLYTGLQLATHKISPEKVLSGREFFLGGLLVTVLGLGALHARRRMSGLFRLALVQLGLVLWLTAQFPVLEPQFSTKPLTAIIARQAQPAELVVFFRCREYAPVFYNPDHTTCCDAAREPNQISDPATIAATVARRGTLLVIFPQRERSTLEAEMWTLHLLGTSGRFALARLTATAPPDQPDSPETGEVRHHGLVSQHDIVQDAVGADMHPTPQNRRLDDGPLGNP</sequence>
<name>G2LEN3_CHLTF</name>
<keyword evidence="4 11" id="KW-0808">Transferase</keyword>
<dbReference type="Pfam" id="PF13231">
    <property type="entry name" value="PMT_2"/>
    <property type="match status" value="1"/>
</dbReference>
<evidence type="ECO:0000256" key="7">
    <source>
        <dbReference type="ARBA" id="ARBA00023136"/>
    </source>
</evidence>
<keyword evidence="5 9" id="KW-0812">Transmembrane</keyword>
<dbReference type="GO" id="GO:0016763">
    <property type="term" value="F:pentosyltransferase activity"/>
    <property type="evidence" value="ECO:0007669"/>
    <property type="project" value="TreeGrafter"/>
</dbReference>
<dbReference type="InterPro" id="IPR038731">
    <property type="entry name" value="RgtA/B/C-like"/>
</dbReference>
<feature type="transmembrane region" description="Helical" evidence="9">
    <location>
        <begin position="221"/>
        <end position="241"/>
    </location>
</feature>
<evidence type="ECO:0000256" key="8">
    <source>
        <dbReference type="SAM" id="MobiDB-lite"/>
    </source>
</evidence>
<dbReference type="Proteomes" id="UP000006791">
    <property type="component" value="Chromosome 1"/>
</dbReference>
<feature type="transmembrane region" description="Helical" evidence="9">
    <location>
        <begin position="426"/>
        <end position="447"/>
    </location>
</feature>
<dbReference type="HOGENOM" id="CLU_019200_0_1_0"/>
<dbReference type="KEGG" id="ctm:Cabther_A1263"/>
<feature type="transmembrane region" description="Helical" evidence="9">
    <location>
        <begin position="367"/>
        <end position="387"/>
    </location>
</feature>
<feature type="transmembrane region" description="Helical" evidence="9">
    <location>
        <begin position="169"/>
        <end position="200"/>
    </location>
</feature>
<feature type="domain" description="Glycosyltransferase RgtA/B/C/D-like" evidence="10">
    <location>
        <begin position="67"/>
        <end position="231"/>
    </location>
</feature>
<evidence type="ECO:0000256" key="2">
    <source>
        <dbReference type="ARBA" id="ARBA00022475"/>
    </source>
</evidence>
<evidence type="ECO:0000256" key="3">
    <source>
        <dbReference type="ARBA" id="ARBA00022676"/>
    </source>
</evidence>
<proteinExistence type="predicted"/>
<keyword evidence="2" id="KW-1003">Cell membrane</keyword>
<comment type="subcellular location">
    <subcellularLocation>
        <location evidence="1">Cell membrane</location>
        <topology evidence="1">Multi-pass membrane protein</topology>
    </subcellularLocation>
</comment>
<evidence type="ECO:0000256" key="5">
    <source>
        <dbReference type="ARBA" id="ARBA00022692"/>
    </source>
</evidence>
<gene>
    <name evidence="11" type="ordered locus">Cabther_A1263</name>
</gene>
<keyword evidence="12" id="KW-1185">Reference proteome</keyword>
<dbReference type="GO" id="GO:0009103">
    <property type="term" value="P:lipopolysaccharide biosynthetic process"/>
    <property type="evidence" value="ECO:0007669"/>
    <property type="project" value="UniProtKB-ARBA"/>
</dbReference>
<reference evidence="11 12" key="1">
    <citation type="journal article" date="2012" name="Environ. Microbiol.">
        <title>Complete genome of Candidatus Chloracidobacterium thermophilum, a chlorophyll-based photoheterotroph belonging to the phylum Acidobacteria.</title>
        <authorList>
            <person name="Garcia Costas A.M."/>
            <person name="Liu Z."/>
            <person name="Tomsho L.P."/>
            <person name="Schuster S.C."/>
            <person name="Ward D.M."/>
            <person name="Bryant D.A."/>
        </authorList>
    </citation>
    <scope>NUCLEOTIDE SEQUENCE [LARGE SCALE GENOMIC DNA]</scope>
    <source>
        <strain evidence="11 12">B</strain>
    </source>
</reference>
<dbReference type="PANTHER" id="PTHR33908">
    <property type="entry name" value="MANNOSYLTRANSFERASE YKCB-RELATED"/>
    <property type="match status" value="1"/>
</dbReference>
<feature type="region of interest" description="Disordered" evidence="8">
    <location>
        <begin position="552"/>
        <end position="603"/>
    </location>
</feature>
<feature type="transmembrane region" description="Helical" evidence="9">
    <location>
        <begin position="87"/>
        <end position="107"/>
    </location>
</feature>
<keyword evidence="6 9" id="KW-1133">Transmembrane helix</keyword>
<evidence type="ECO:0000256" key="4">
    <source>
        <dbReference type="ARBA" id="ARBA00022679"/>
    </source>
</evidence>
<evidence type="ECO:0000259" key="10">
    <source>
        <dbReference type="Pfam" id="PF13231"/>
    </source>
</evidence>
<dbReference type="RefSeq" id="WP_014099754.1">
    <property type="nucleotide sequence ID" value="NC_016024.1"/>
</dbReference>
<evidence type="ECO:0000313" key="12">
    <source>
        <dbReference type="Proteomes" id="UP000006791"/>
    </source>
</evidence>
<evidence type="ECO:0000256" key="9">
    <source>
        <dbReference type="SAM" id="Phobius"/>
    </source>
</evidence>
<organism evidence="11 12">
    <name type="scientific">Chloracidobacterium thermophilum (strain B)</name>
    <dbReference type="NCBI Taxonomy" id="981222"/>
    <lineage>
        <taxon>Bacteria</taxon>
        <taxon>Pseudomonadati</taxon>
        <taxon>Acidobacteriota</taxon>
        <taxon>Terriglobia</taxon>
        <taxon>Terriglobales</taxon>
        <taxon>Acidobacteriaceae</taxon>
        <taxon>Chloracidobacterium</taxon>
    </lineage>
</organism>
<feature type="transmembrane region" description="Helical" evidence="9">
    <location>
        <begin position="128"/>
        <end position="149"/>
    </location>
</feature>
<protein>
    <submittedName>
        <fullName evidence="11">4-amino-4-deoxy-L-arabinose transferase and related glycosyltransferases of PMT family</fullName>
    </submittedName>
</protein>
<dbReference type="EMBL" id="CP002514">
    <property type="protein sequence ID" value="AEP12016.1"/>
    <property type="molecule type" value="Genomic_DNA"/>
</dbReference>
<feature type="transmembrane region" description="Helical" evidence="9">
    <location>
        <begin position="267"/>
        <end position="287"/>
    </location>
</feature>